<sequence>MERVPVESSNLVSVGYDENSLTLEIEFKSGIYQYYDVPQYIYEELISSSSLGSYHHRSIKNEFSCSKV</sequence>
<feature type="domain" description="KTSC" evidence="1">
    <location>
        <begin position="7"/>
        <end position="63"/>
    </location>
</feature>
<comment type="caution">
    <text evidence="2">The sequence shown here is derived from an EMBL/GenBank/DDBJ whole genome shotgun (WGS) entry which is preliminary data.</text>
</comment>
<proteinExistence type="predicted"/>
<evidence type="ECO:0000259" key="1">
    <source>
        <dbReference type="Pfam" id="PF13619"/>
    </source>
</evidence>
<reference evidence="2 3" key="1">
    <citation type="submission" date="2016-10" db="EMBL/GenBank/DDBJ databases">
        <authorList>
            <person name="Varghese N."/>
            <person name="Submissions S."/>
        </authorList>
    </citation>
    <scope>NUCLEOTIDE SEQUENCE [LARGE SCALE GENOMIC DNA]</scope>
    <source>
        <strain evidence="2 3">CGMCC 1.8499</strain>
    </source>
</reference>
<organism evidence="2 3">
    <name type="scientific">Pseudoalteromonas lipolytica</name>
    <dbReference type="NCBI Taxonomy" id="570156"/>
    <lineage>
        <taxon>Bacteria</taxon>
        <taxon>Pseudomonadati</taxon>
        <taxon>Pseudomonadota</taxon>
        <taxon>Gammaproteobacteria</taxon>
        <taxon>Alteromonadales</taxon>
        <taxon>Pseudoalteromonadaceae</taxon>
        <taxon>Pseudoalteromonas</taxon>
    </lineage>
</organism>
<evidence type="ECO:0000313" key="2">
    <source>
        <dbReference type="EMBL" id="SFT39248.1"/>
    </source>
</evidence>
<gene>
    <name evidence="2" type="ORF">SAMN04487854_102118</name>
</gene>
<dbReference type="EMBL" id="FPAZ01000002">
    <property type="protein sequence ID" value="SFT39248.1"/>
    <property type="molecule type" value="Genomic_DNA"/>
</dbReference>
<name>A0ABY1GCJ6_9GAMM</name>
<dbReference type="RefSeq" id="WP_074988473.1">
    <property type="nucleotide sequence ID" value="NZ_FPAZ01000002.1"/>
</dbReference>
<dbReference type="Pfam" id="PF13619">
    <property type="entry name" value="KTSC"/>
    <property type="match status" value="1"/>
</dbReference>
<accession>A0ABY1GCJ6</accession>
<evidence type="ECO:0000313" key="3">
    <source>
        <dbReference type="Proteomes" id="UP000183805"/>
    </source>
</evidence>
<dbReference type="Proteomes" id="UP000183805">
    <property type="component" value="Unassembled WGS sequence"/>
</dbReference>
<protein>
    <submittedName>
        <fullName evidence="2">KTSC domain-containing protein</fullName>
    </submittedName>
</protein>
<dbReference type="InterPro" id="IPR025309">
    <property type="entry name" value="KTSC_dom"/>
</dbReference>
<keyword evidence="3" id="KW-1185">Reference proteome</keyword>